<comment type="caution">
    <text evidence="1">The sequence shown here is derived from an EMBL/GenBank/DDBJ whole genome shotgun (WGS) entry which is preliminary data.</text>
</comment>
<name>A0AAW6E1P5_9FIRM</name>
<evidence type="ECO:0000313" key="1">
    <source>
        <dbReference type="EMBL" id="MDB8742355.1"/>
    </source>
</evidence>
<dbReference type="Proteomes" id="UP001211421">
    <property type="component" value="Unassembled WGS sequence"/>
</dbReference>
<organism evidence="1 2">
    <name type="scientific">Ruminococcus bicirculans</name>
    <name type="common">ex Wegman et al. 2014</name>
    <dbReference type="NCBI Taxonomy" id="1160721"/>
    <lineage>
        <taxon>Bacteria</taxon>
        <taxon>Bacillati</taxon>
        <taxon>Bacillota</taxon>
        <taxon>Clostridia</taxon>
        <taxon>Eubacteriales</taxon>
        <taxon>Oscillospiraceae</taxon>
        <taxon>Ruminococcus</taxon>
    </lineage>
</organism>
<sequence length="67" mass="7554">MKHTLQISVSKKPKNGGIVACRKVSVRERFLRFLFGDKTRLTVIVPGDTVEELEIKEIGKEAARETV</sequence>
<gene>
    <name evidence="1" type="ORF">PNV70_09770</name>
</gene>
<accession>A0AAW6E1P5</accession>
<reference evidence="1" key="1">
    <citation type="submission" date="2023-01" db="EMBL/GenBank/DDBJ databases">
        <title>Human gut microbiome strain richness.</title>
        <authorList>
            <person name="Chen-Liaw A."/>
        </authorList>
    </citation>
    <scope>NUCLEOTIDE SEQUENCE</scope>
    <source>
        <strain evidence="1">D59st1_B8_D59t2_181005</strain>
    </source>
</reference>
<dbReference type="AlphaFoldDB" id="A0AAW6E1P5"/>
<protein>
    <submittedName>
        <fullName evidence="1">Uncharacterized protein</fullName>
    </submittedName>
</protein>
<proteinExistence type="predicted"/>
<dbReference type="EMBL" id="JAQMLS010000006">
    <property type="protein sequence ID" value="MDB8742355.1"/>
    <property type="molecule type" value="Genomic_DNA"/>
</dbReference>
<dbReference type="RefSeq" id="WP_009320786.1">
    <property type="nucleotide sequence ID" value="NZ_JADMNX010000006.1"/>
</dbReference>
<evidence type="ECO:0000313" key="2">
    <source>
        <dbReference type="Proteomes" id="UP001211421"/>
    </source>
</evidence>